<dbReference type="Pfam" id="PF00266">
    <property type="entry name" value="Aminotran_5"/>
    <property type="match status" value="1"/>
</dbReference>
<evidence type="ECO:0000256" key="7">
    <source>
        <dbReference type="RuleBase" id="RU004504"/>
    </source>
</evidence>
<dbReference type="Gene3D" id="3.40.640.10">
    <property type="entry name" value="Type I PLP-dependent aspartate aminotransferase-like (Major domain)"/>
    <property type="match status" value="1"/>
</dbReference>
<evidence type="ECO:0000256" key="3">
    <source>
        <dbReference type="ARBA" id="ARBA00012239"/>
    </source>
</evidence>
<dbReference type="GO" id="GO:0031071">
    <property type="term" value="F:cysteine desulfurase activity"/>
    <property type="evidence" value="ECO:0007669"/>
    <property type="project" value="UniProtKB-UniRule"/>
</dbReference>
<dbReference type="PANTHER" id="PTHR43586:SF8">
    <property type="entry name" value="CYSTEINE DESULFURASE 1, CHLOROPLASTIC"/>
    <property type="match status" value="1"/>
</dbReference>
<dbReference type="PANTHER" id="PTHR43586">
    <property type="entry name" value="CYSTEINE DESULFURASE"/>
    <property type="match status" value="1"/>
</dbReference>
<evidence type="ECO:0000313" key="10">
    <source>
        <dbReference type="EMBL" id="AWB65226.1"/>
    </source>
</evidence>
<dbReference type="CDD" id="cd06453">
    <property type="entry name" value="SufS_like"/>
    <property type="match status" value="1"/>
</dbReference>
<evidence type="ECO:0000256" key="2">
    <source>
        <dbReference type="ARBA" id="ARBA00010447"/>
    </source>
</evidence>
<dbReference type="GO" id="GO:0006534">
    <property type="term" value="P:cysteine metabolic process"/>
    <property type="evidence" value="ECO:0007669"/>
    <property type="project" value="UniProtKB-UniRule"/>
</dbReference>
<dbReference type="RefSeq" id="WP_108601303.1">
    <property type="nucleotide sequence ID" value="NZ_CP026604.1"/>
</dbReference>
<gene>
    <name evidence="10" type="ORF">C2869_01650</name>
</gene>
<dbReference type="InterPro" id="IPR020578">
    <property type="entry name" value="Aminotrans_V_PyrdxlP_BS"/>
</dbReference>
<dbReference type="Proteomes" id="UP000244441">
    <property type="component" value="Chromosome"/>
</dbReference>
<dbReference type="EMBL" id="CP026604">
    <property type="protein sequence ID" value="AWB65226.1"/>
    <property type="molecule type" value="Genomic_DNA"/>
</dbReference>
<comment type="catalytic activity">
    <reaction evidence="6 8">
        <text>(sulfur carrier)-H + L-cysteine = (sulfur carrier)-SH + L-alanine</text>
        <dbReference type="Rhea" id="RHEA:43892"/>
        <dbReference type="Rhea" id="RHEA-COMP:14737"/>
        <dbReference type="Rhea" id="RHEA-COMP:14739"/>
        <dbReference type="ChEBI" id="CHEBI:29917"/>
        <dbReference type="ChEBI" id="CHEBI:35235"/>
        <dbReference type="ChEBI" id="CHEBI:57972"/>
        <dbReference type="ChEBI" id="CHEBI:64428"/>
        <dbReference type="EC" id="2.8.1.7"/>
    </reaction>
</comment>
<keyword evidence="5 8" id="KW-0663">Pyridoxal phosphate</keyword>
<dbReference type="AlphaFoldDB" id="A0A2S0VLY6"/>
<name>A0A2S0VLY6_9ALTE</name>
<comment type="function">
    <text evidence="8">Catalyzes the removal of elemental sulfur and selenium atoms from L-cysteine, L-cystine, L-selenocysteine, and L-selenocystine to produce L-alanine.</text>
</comment>
<evidence type="ECO:0000256" key="8">
    <source>
        <dbReference type="RuleBase" id="RU004506"/>
    </source>
</evidence>
<accession>A0A2S0VLY6</accession>
<comment type="cofactor">
    <cofactor evidence="1 7">
        <name>pyridoxal 5'-phosphate</name>
        <dbReference type="ChEBI" id="CHEBI:597326"/>
    </cofactor>
</comment>
<dbReference type="PROSITE" id="PS00595">
    <property type="entry name" value="AA_TRANSFER_CLASS_5"/>
    <property type="match status" value="1"/>
</dbReference>
<organism evidence="10 11">
    <name type="scientific">Saccharobesus litoralis</name>
    <dbReference type="NCBI Taxonomy" id="2172099"/>
    <lineage>
        <taxon>Bacteria</taxon>
        <taxon>Pseudomonadati</taxon>
        <taxon>Pseudomonadota</taxon>
        <taxon>Gammaproteobacteria</taxon>
        <taxon>Alteromonadales</taxon>
        <taxon>Alteromonadaceae</taxon>
        <taxon>Saccharobesus</taxon>
    </lineage>
</organism>
<dbReference type="SUPFAM" id="SSF53383">
    <property type="entry name" value="PLP-dependent transferases"/>
    <property type="match status" value="1"/>
</dbReference>
<keyword evidence="11" id="KW-1185">Reference proteome</keyword>
<dbReference type="GO" id="GO:0030170">
    <property type="term" value="F:pyridoxal phosphate binding"/>
    <property type="evidence" value="ECO:0007669"/>
    <property type="project" value="UniProtKB-UniRule"/>
</dbReference>
<protein>
    <recommendedName>
        <fullName evidence="3 8">Cysteine desulfurase</fullName>
        <ecNumber evidence="3 8">2.8.1.7</ecNumber>
    </recommendedName>
</protein>
<evidence type="ECO:0000256" key="4">
    <source>
        <dbReference type="ARBA" id="ARBA00022679"/>
    </source>
</evidence>
<comment type="similarity">
    <text evidence="2 8">Belongs to the class-V pyridoxal-phosphate-dependent aminotransferase family. Csd subfamily.</text>
</comment>
<dbReference type="InterPro" id="IPR015421">
    <property type="entry name" value="PyrdxlP-dep_Trfase_major"/>
</dbReference>
<dbReference type="InterPro" id="IPR015424">
    <property type="entry name" value="PyrdxlP-dep_Trfase"/>
</dbReference>
<evidence type="ECO:0000256" key="5">
    <source>
        <dbReference type="ARBA" id="ARBA00022898"/>
    </source>
</evidence>
<dbReference type="NCBIfam" id="TIGR01979">
    <property type="entry name" value="sufS"/>
    <property type="match status" value="1"/>
</dbReference>
<dbReference type="KEGG" id="cate:C2869_01650"/>
<evidence type="ECO:0000256" key="6">
    <source>
        <dbReference type="ARBA" id="ARBA00050776"/>
    </source>
</evidence>
<keyword evidence="4 8" id="KW-0808">Transferase</keyword>
<feature type="domain" description="Aminotransferase class V" evidence="9">
    <location>
        <begin position="24"/>
        <end position="396"/>
    </location>
</feature>
<dbReference type="Gene3D" id="3.90.1150.10">
    <property type="entry name" value="Aspartate Aminotransferase, domain 1"/>
    <property type="match status" value="1"/>
</dbReference>
<evidence type="ECO:0000256" key="1">
    <source>
        <dbReference type="ARBA" id="ARBA00001933"/>
    </source>
</evidence>
<dbReference type="OrthoDB" id="9808002at2"/>
<dbReference type="InterPro" id="IPR000192">
    <property type="entry name" value="Aminotrans_V_dom"/>
</dbReference>
<proteinExistence type="inferred from homology"/>
<dbReference type="EC" id="2.8.1.7" evidence="3 8"/>
<dbReference type="InterPro" id="IPR010970">
    <property type="entry name" value="Cys_dSase_SufS"/>
</dbReference>
<dbReference type="InterPro" id="IPR015422">
    <property type="entry name" value="PyrdxlP-dep_Trfase_small"/>
</dbReference>
<evidence type="ECO:0000313" key="11">
    <source>
        <dbReference type="Proteomes" id="UP000244441"/>
    </source>
</evidence>
<evidence type="ECO:0000259" key="9">
    <source>
        <dbReference type="Pfam" id="PF00266"/>
    </source>
</evidence>
<reference evidence="10 11" key="1">
    <citation type="submission" date="2018-01" db="EMBL/GenBank/DDBJ databases">
        <title>Genome sequence of a Cantenovulum-like bacteria.</title>
        <authorList>
            <person name="Tan W.R."/>
            <person name="Lau N.-S."/>
            <person name="Go F."/>
            <person name="Amirul A.-A.A."/>
        </authorList>
    </citation>
    <scope>NUCLEOTIDE SEQUENCE [LARGE SCALE GENOMIC DNA]</scope>
    <source>
        <strain evidence="10 11">CCB-QB4</strain>
    </source>
</reference>
<sequence>MKTPDYILAFRQQFPLLVNNPELIYLDNAATTQKPQCLLDSISHFYSYLNANTHRANHQLASSATQQFELAREQVQHFINAKHSKEIIWTKGTTESINLLAQVLSQCDLLKTKGKEILVSQFEHHANLIPWQQVCQSLGLTLTVVEVENMDANSIIKRFAQHITEDTALVACTHVSNALGVRLPVEQIVELAKSHNAFSLIDGAQAINHHPIDVQVLDCDFYVFSAHKMYGATGLGVLYGKQAILEQLPPYQFGGEMVSQAQFHTATFNQLPHKFEAGTSNTEAVVAFGALLDWLTEQNRDKLHHYEQQLSQYLYKQLQQLDFVQIISPKTATGSIAFNLIDWHPADVGELLSQMNIAVRVGHHCAQPLMTKLGLSNGCIRASIAAYNTVEEINKLITGLQQIKEFE</sequence>